<dbReference type="NCBIfam" id="TIGR00399">
    <property type="entry name" value="metG_C_term"/>
    <property type="match status" value="1"/>
</dbReference>
<dbReference type="InterPro" id="IPR023457">
    <property type="entry name" value="Met-tRNA_synth_2"/>
</dbReference>
<evidence type="ECO:0000256" key="2">
    <source>
        <dbReference type="ARBA" id="ARBA00004496"/>
    </source>
</evidence>
<comment type="caution">
    <text evidence="20">The sequence shown here is derived from an EMBL/GenBank/DDBJ whole genome shotgun (WGS) entry which is preliminary data.</text>
</comment>
<dbReference type="InterPro" id="IPR009080">
    <property type="entry name" value="tRNAsynth_Ia_anticodon-bd"/>
</dbReference>
<evidence type="ECO:0000256" key="13">
    <source>
        <dbReference type="ARBA" id="ARBA00023146"/>
    </source>
</evidence>
<evidence type="ECO:0000256" key="10">
    <source>
        <dbReference type="ARBA" id="ARBA00022840"/>
    </source>
</evidence>
<evidence type="ECO:0000256" key="9">
    <source>
        <dbReference type="ARBA" id="ARBA00022741"/>
    </source>
</evidence>
<dbReference type="GO" id="GO:0000049">
    <property type="term" value="F:tRNA binding"/>
    <property type="evidence" value="ECO:0007669"/>
    <property type="project" value="UniProtKB-UniRule"/>
</dbReference>
<comment type="catalytic activity">
    <reaction evidence="15">
        <text>tRNA(Met) + L-methionine + ATP = L-methionyl-tRNA(Met) + AMP + diphosphate</text>
        <dbReference type="Rhea" id="RHEA:13481"/>
        <dbReference type="Rhea" id="RHEA-COMP:9667"/>
        <dbReference type="Rhea" id="RHEA-COMP:9698"/>
        <dbReference type="ChEBI" id="CHEBI:30616"/>
        <dbReference type="ChEBI" id="CHEBI:33019"/>
        <dbReference type="ChEBI" id="CHEBI:57844"/>
        <dbReference type="ChEBI" id="CHEBI:78442"/>
        <dbReference type="ChEBI" id="CHEBI:78530"/>
        <dbReference type="ChEBI" id="CHEBI:456215"/>
        <dbReference type="EC" id="6.1.1.10"/>
    </reaction>
</comment>
<gene>
    <name evidence="20" type="ORF">HDF15_000050</name>
</gene>
<feature type="compositionally biased region" description="Low complexity" evidence="18">
    <location>
        <begin position="615"/>
        <end position="625"/>
    </location>
</feature>
<keyword evidence="7 16" id="KW-0820">tRNA-binding</keyword>
<dbReference type="InterPro" id="IPR012340">
    <property type="entry name" value="NA-bd_OB-fold"/>
</dbReference>
<dbReference type="Gene3D" id="2.170.220.10">
    <property type="match status" value="1"/>
</dbReference>
<dbReference type="RefSeq" id="WP_184252280.1">
    <property type="nucleotide sequence ID" value="NZ_JACHIO010000001.1"/>
</dbReference>
<reference evidence="20 21" key="1">
    <citation type="submission" date="2020-08" db="EMBL/GenBank/DDBJ databases">
        <title>Genomic Encyclopedia of Type Strains, Phase IV (KMG-V): Genome sequencing to study the core and pangenomes of soil and plant-associated prokaryotes.</title>
        <authorList>
            <person name="Whitman W."/>
        </authorList>
    </citation>
    <scope>NUCLEOTIDE SEQUENCE [LARGE SCALE GENOMIC DNA]</scope>
    <source>
        <strain evidence="20 21">X5P3</strain>
    </source>
</reference>
<comment type="function">
    <text evidence="1">Is required not only for elongation of protein synthesis but also for the initiation of all mRNA translation through initiator tRNA(fMet) aminoacylation.</text>
</comment>
<evidence type="ECO:0000256" key="3">
    <source>
        <dbReference type="ARBA" id="ARBA00011738"/>
    </source>
</evidence>
<comment type="subcellular location">
    <subcellularLocation>
        <location evidence="2">Cytoplasm</location>
    </subcellularLocation>
</comment>
<dbReference type="GO" id="GO:0006431">
    <property type="term" value="P:methionyl-tRNA aminoacylation"/>
    <property type="evidence" value="ECO:0007669"/>
    <property type="project" value="InterPro"/>
</dbReference>
<evidence type="ECO:0000256" key="7">
    <source>
        <dbReference type="ARBA" id="ARBA00022555"/>
    </source>
</evidence>
<dbReference type="CDD" id="cd07957">
    <property type="entry name" value="Anticodon_Ia_Met"/>
    <property type="match status" value="1"/>
</dbReference>
<dbReference type="PANTHER" id="PTHR43326">
    <property type="entry name" value="METHIONYL-TRNA SYNTHETASE"/>
    <property type="match status" value="1"/>
</dbReference>
<feature type="region of interest" description="Disordered" evidence="18">
    <location>
        <begin position="577"/>
        <end position="668"/>
    </location>
</feature>
<dbReference type="GO" id="GO:0005524">
    <property type="term" value="F:ATP binding"/>
    <property type="evidence" value="ECO:0007669"/>
    <property type="project" value="UniProtKB-KW"/>
</dbReference>
<dbReference type="EMBL" id="JACHIO010000001">
    <property type="protein sequence ID" value="MBB5061725.1"/>
    <property type="molecule type" value="Genomic_DNA"/>
</dbReference>
<evidence type="ECO:0000256" key="15">
    <source>
        <dbReference type="ARBA" id="ARBA00047364"/>
    </source>
</evidence>
<dbReference type="InterPro" id="IPR004495">
    <property type="entry name" value="Met-tRNA-synth_bsu_C"/>
</dbReference>
<dbReference type="Proteomes" id="UP000584867">
    <property type="component" value="Unassembled WGS sequence"/>
</dbReference>
<evidence type="ECO:0000256" key="16">
    <source>
        <dbReference type="PROSITE-ProRule" id="PRU00209"/>
    </source>
</evidence>
<evidence type="ECO:0000256" key="11">
    <source>
        <dbReference type="ARBA" id="ARBA00022884"/>
    </source>
</evidence>
<evidence type="ECO:0000256" key="17">
    <source>
        <dbReference type="RuleBase" id="RU363039"/>
    </source>
</evidence>
<dbReference type="CDD" id="cd02800">
    <property type="entry name" value="tRNA_bind_EcMetRS_like"/>
    <property type="match status" value="1"/>
</dbReference>
<dbReference type="Gene3D" id="1.10.730.10">
    <property type="entry name" value="Isoleucyl-tRNA Synthetase, Domain 1"/>
    <property type="match status" value="1"/>
</dbReference>
<keyword evidence="8 17" id="KW-0436">Ligase</keyword>
<protein>
    <recommendedName>
        <fullName evidence="5">Methionine--tRNA ligase</fullName>
        <ecNumber evidence="4">6.1.1.10</ecNumber>
    </recommendedName>
    <alternativeName>
        <fullName evidence="14">Methionyl-tRNA synthetase</fullName>
    </alternativeName>
</protein>
<dbReference type="PANTHER" id="PTHR43326:SF1">
    <property type="entry name" value="METHIONINE--TRNA LIGASE, MITOCHONDRIAL"/>
    <property type="match status" value="1"/>
</dbReference>
<dbReference type="PRINTS" id="PR01041">
    <property type="entry name" value="TRNASYNTHMET"/>
</dbReference>
<keyword evidence="10 17" id="KW-0067">ATP-binding</keyword>
<dbReference type="InterPro" id="IPR041872">
    <property type="entry name" value="Anticodon_Met"/>
</dbReference>
<dbReference type="Gene3D" id="3.40.50.620">
    <property type="entry name" value="HUPs"/>
    <property type="match status" value="1"/>
</dbReference>
<dbReference type="GO" id="GO:0004825">
    <property type="term" value="F:methionine-tRNA ligase activity"/>
    <property type="evidence" value="ECO:0007669"/>
    <property type="project" value="UniProtKB-EC"/>
</dbReference>
<dbReference type="SUPFAM" id="SSF47323">
    <property type="entry name" value="Anticodon-binding domain of a subclass of class I aminoacyl-tRNA synthetases"/>
    <property type="match status" value="1"/>
</dbReference>
<keyword evidence="9 17" id="KW-0547">Nucleotide-binding</keyword>
<evidence type="ECO:0000256" key="12">
    <source>
        <dbReference type="ARBA" id="ARBA00022917"/>
    </source>
</evidence>
<keyword evidence="12 17" id="KW-0648">Protein biosynthesis</keyword>
<evidence type="ECO:0000313" key="20">
    <source>
        <dbReference type="EMBL" id="MBB5061725.1"/>
    </source>
</evidence>
<comment type="subunit">
    <text evidence="3">Homodimer.</text>
</comment>
<dbReference type="InterPro" id="IPR033911">
    <property type="entry name" value="MetRS_core"/>
</dbReference>
<keyword evidence="6" id="KW-0963">Cytoplasm</keyword>
<proteinExistence type="inferred from homology"/>
<keyword evidence="13 17" id="KW-0030">Aminoacyl-tRNA synthetase</keyword>
<dbReference type="SUPFAM" id="SSF50249">
    <property type="entry name" value="Nucleic acid-binding proteins"/>
    <property type="match status" value="1"/>
</dbReference>
<evidence type="ECO:0000256" key="14">
    <source>
        <dbReference type="ARBA" id="ARBA00030904"/>
    </source>
</evidence>
<accession>A0A7W7ZKP3</accession>
<dbReference type="Gene3D" id="2.40.50.140">
    <property type="entry name" value="Nucleic acid-binding proteins"/>
    <property type="match status" value="1"/>
</dbReference>
<organism evidence="20 21">
    <name type="scientific">Granulicella mallensis</name>
    <dbReference type="NCBI Taxonomy" id="940614"/>
    <lineage>
        <taxon>Bacteria</taxon>
        <taxon>Pseudomonadati</taxon>
        <taxon>Acidobacteriota</taxon>
        <taxon>Terriglobia</taxon>
        <taxon>Terriglobales</taxon>
        <taxon>Acidobacteriaceae</taxon>
        <taxon>Granulicella</taxon>
    </lineage>
</organism>
<evidence type="ECO:0000256" key="5">
    <source>
        <dbReference type="ARBA" id="ARBA00018753"/>
    </source>
</evidence>
<evidence type="ECO:0000256" key="1">
    <source>
        <dbReference type="ARBA" id="ARBA00003314"/>
    </source>
</evidence>
<dbReference type="SUPFAM" id="SSF52374">
    <property type="entry name" value="Nucleotidylyl transferase"/>
    <property type="match status" value="1"/>
</dbReference>
<name>A0A7W7ZKP3_9BACT</name>
<dbReference type="Pfam" id="PF01588">
    <property type="entry name" value="tRNA_bind"/>
    <property type="match status" value="1"/>
</dbReference>
<dbReference type="InterPro" id="IPR015413">
    <property type="entry name" value="Methionyl/Leucyl_tRNA_Synth"/>
</dbReference>
<dbReference type="AlphaFoldDB" id="A0A7W7ZKP3"/>
<evidence type="ECO:0000313" key="21">
    <source>
        <dbReference type="Proteomes" id="UP000584867"/>
    </source>
</evidence>
<dbReference type="EC" id="6.1.1.10" evidence="4"/>
<dbReference type="FunFam" id="2.40.50.140:FF:000042">
    <property type="entry name" value="Methionine--tRNA ligase"/>
    <property type="match status" value="1"/>
</dbReference>
<dbReference type="Pfam" id="PF09334">
    <property type="entry name" value="tRNA-synt_1g"/>
    <property type="match status" value="3"/>
</dbReference>
<dbReference type="CDD" id="cd00814">
    <property type="entry name" value="MetRS_core"/>
    <property type="match status" value="1"/>
</dbReference>
<feature type="domain" description="TRNA-binding" evidence="19">
    <location>
        <begin position="676"/>
        <end position="778"/>
    </location>
</feature>
<evidence type="ECO:0000256" key="18">
    <source>
        <dbReference type="SAM" id="MobiDB-lite"/>
    </source>
</evidence>
<evidence type="ECO:0000256" key="8">
    <source>
        <dbReference type="ARBA" id="ARBA00022598"/>
    </source>
</evidence>
<evidence type="ECO:0000256" key="4">
    <source>
        <dbReference type="ARBA" id="ARBA00012838"/>
    </source>
</evidence>
<keyword evidence="11 16" id="KW-0694">RNA-binding</keyword>
<dbReference type="InterPro" id="IPR014729">
    <property type="entry name" value="Rossmann-like_a/b/a_fold"/>
</dbReference>
<feature type="compositionally biased region" description="Low complexity" evidence="18">
    <location>
        <begin position="587"/>
        <end position="597"/>
    </location>
</feature>
<dbReference type="InterPro" id="IPR002547">
    <property type="entry name" value="tRNA-bd_dom"/>
</dbReference>
<sequence length="778" mass="85365">MSANRKKFYLTTPIYYVNARPHIGHAYTTIVADVLARRHRLLGDDTFFLTGTDEHGQKIERSAAVAGIAPQQFADQVSIQFRNLWDRMGLTYDRYIRTTDAKHKRGAQKLFADLYERGQIYLSSYTGQYSVGEEIFVEGPPGTIGPDGKPTETVTEENFFFRLSEYQRPLLDLIESDTLAITPEARKNEVLSFLRGNVVEGRAAGLEIENSNAGAPYVKGALRDLSVSRSSFTWGIPVPEPAASATDKKHVMYVWLDALANYMTAIGYGSDDPKDITEFNHYWPADVHIMAKEITRQHCIYWPAFLLAADLPLPKAVTAHGWLLFDNSKMSKSKGNIVRTETILDAFGDEVYGKQFPDSTKAERDLFASDVLRYFLLREIPFGQDGSFSFDALITRYNADLANGYGNLVSRTLNMIGQFCDARIPQPENTEFPSDFSDTWNLILQNEDELESFDFASGLNRAARKIAALDGLLTSNAPWKLAKSDSNDDIRFLQQFLYAVADSIRVITAQLYPILPSTTAKVWKQFGFEKSIEQAAADGELNNLQRGGLKPGTKLGPLAPIFPRADKGLVQIMTDMENPTPTETRPEAPLKAAATPAPAQPVPTDSTHPAAAPRTSSLGEPSGSLPVGGSGSTTTHNGPTPSHTDAPASGPFASVASQTPITAGPADAAPTITIDDFAKIELRVAQILVAERIPKADKLLRLEVDLGHEKRQILSGIAEWYTPEDLIGRRIVVITNLAPRKMRGLESHGMLLAASEGEGGKPVLATFGEEIALGSRLK</sequence>
<dbReference type="PROSITE" id="PS50886">
    <property type="entry name" value="TRBD"/>
    <property type="match status" value="1"/>
</dbReference>
<comment type="similarity">
    <text evidence="17">Belongs to the class-I aminoacyl-tRNA synthetase family.</text>
</comment>
<evidence type="ECO:0000256" key="6">
    <source>
        <dbReference type="ARBA" id="ARBA00022490"/>
    </source>
</evidence>
<evidence type="ECO:0000259" key="19">
    <source>
        <dbReference type="PROSITE" id="PS50886"/>
    </source>
</evidence>
<dbReference type="GO" id="GO:0005737">
    <property type="term" value="C:cytoplasm"/>
    <property type="evidence" value="ECO:0007669"/>
    <property type="project" value="UniProtKB-SubCell"/>
</dbReference>